<dbReference type="Proteomes" id="UP000054408">
    <property type="component" value="Unassembled WGS sequence"/>
</dbReference>
<evidence type="ECO:0000313" key="3">
    <source>
        <dbReference type="EMBL" id="KNC54957.1"/>
    </source>
</evidence>
<feature type="transmembrane region" description="Helical" evidence="2">
    <location>
        <begin position="317"/>
        <end position="341"/>
    </location>
</feature>
<dbReference type="GeneID" id="25568481"/>
<protein>
    <recommendedName>
        <fullName evidence="5">Transmembrane protein</fullName>
    </recommendedName>
</protein>
<organism evidence="3 4">
    <name type="scientific">Thecamonas trahens ATCC 50062</name>
    <dbReference type="NCBI Taxonomy" id="461836"/>
    <lineage>
        <taxon>Eukaryota</taxon>
        <taxon>Apusozoa</taxon>
        <taxon>Apusomonadida</taxon>
        <taxon>Apusomonadidae</taxon>
        <taxon>Thecamonas</taxon>
    </lineage>
</organism>
<proteinExistence type="predicted"/>
<keyword evidence="4" id="KW-1185">Reference proteome</keyword>
<dbReference type="RefSeq" id="XP_013753405.1">
    <property type="nucleotide sequence ID" value="XM_013897951.1"/>
</dbReference>
<evidence type="ECO:0000313" key="4">
    <source>
        <dbReference type="Proteomes" id="UP000054408"/>
    </source>
</evidence>
<dbReference type="EMBL" id="GL349493">
    <property type="protein sequence ID" value="KNC54957.1"/>
    <property type="molecule type" value="Genomic_DNA"/>
</dbReference>
<feature type="compositionally biased region" description="Polar residues" evidence="1">
    <location>
        <begin position="494"/>
        <end position="504"/>
    </location>
</feature>
<sequence>MAGARPTDWDWGWDWDWDWDWDWANGNAPVLVVSYASTETAMATSSTMSLQLINGTFVVGTTFDAVKEAILAGITVSQSIGPHGWAELITPRLLSENATRVVAVSPTITQILVPAAPGYDIDGDEVLSIRLPAAALHGNETADVVAVDAARIQAVGTCAILEGTPWTESDVRDGTMSFSVRLTGIQLVTEPHFTPSTLATAALVRSTLDASPPLEAGWDAVVKPQLEQLAASVFIRVSAHELMVAVPSVPTFSVGEFISEPIDIQLHSSMVTVGSHVLCSGLTVVYNDLVNSTGPGAQDESIDLPLLNRLPSRMYGLATWLFLILVFVGCCCFCICCSKLLRKCCCSGEKNAVGPGPMGTHGFAPPTIVLPAEEVASPRQTQMGTASAPVSPTSPSVVSPKSPNALYMLGAVPHHAASSRVLPLHTSFSEELDYSMPSDPSPRDASIHLEQQRAGGGGERPRMPRATTFLAPADATARAADRSARRSRLKPSKSLATLSRSPTYSGYKGSGGW</sequence>
<dbReference type="AlphaFoldDB" id="A0A0L0DRT8"/>
<keyword evidence="2" id="KW-0812">Transmembrane</keyword>
<keyword evidence="2" id="KW-1133">Transmembrane helix</keyword>
<keyword evidence="2" id="KW-0472">Membrane</keyword>
<evidence type="ECO:0000256" key="2">
    <source>
        <dbReference type="SAM" id="Phobius"/>
    </source>
</evidence>
<reference evidence="3 4" key="1">
    <citation type="submission" date="2010-05" db="EMBL/GenBank/DDBJ databases">
        <title>The Genome Sequence of Thecamonas trahens ATCC 50062.</title>
        <authorList>
            <consortium name="The Broad Institute Genome Sequencing Platform"/>
            <person name="Russ C."/>
            <person name="Cuomo C."/>
            <person name="Shea T."/>
            <person name="Young S.K."/>
            <person name="Zeng Q."/>
            <person name="Koehrsen M."/>
            <person name="Haas B."/>
            <person name="Borodovsky M."/>
            <person name="Guigo R."/>
            <person name="Alvarado L."/>
            <person name="Berlin A."/>
            <person name="Bochicchio J."/>
            <person name="Borenstein D."/>
            <person name="Chapman S."/>
            <person name="Chen Z."/>
            <person name="Freedman E."/>
            <person name="Gellesch M."/>
            <person name="Goldberg J."/>
            <person name="Griggs A."/>
            <person name="Gujja S."/>
            <person name="Heilman E."/>
            <person name="Heiman D."/>
            <person name="Hepburn T."/>
            <person name="Howarth C."/>
            <person name="Jen D."/>
            <person name="Larson L."/>
            <person name="Mehta T."/>
            <person name="Park D."/>
            <person name="Pearson M."/>
            <person name="Roberts A."/>
            <person name="Saif S."/>
            <person name="Shenoy N."/>
            <person name="Sisk P."/>
            <person name="Stolte C."/>
            <person name="Sykes S."/>
            <person name="Thomson T."/>
            <person name="Walk T."/>
            <person name="White J."/>
            <person name="Yandava C."/>
            <person name="Burger G."/>
            <person name="Gray M.W."/>
            <person name="Holland P.W.H."/>
            <person name="King N."/>
            <person name="Lang F.B.F."/>
            <person name="Roger A.J."/>
            <person name="Ruiz-Trillo I."/>
            <person name="Lander E."/>
            <person name="Nusbaum C."/>
        </authorList>
    </citation>
    <scope>NUCLEOTIDE SEQUENCE [LARGE SCALE GENOMIC DNA]</scope>
    <source>
        <strain evidence="3 4">ATCC 50062</strain>
    </source>
</reference>
<accession>A0A0L0DRT8</accession>
<evidence type="ECO:0000256" key="1">
    <source>
        <dbReference type="SAM" id="MobiDB-lite"/>
    </source>
</evidence>
<name>A0A0L0DRT8_THETB</name>
<feature type="region of interest" description="Disordered" evidence="1">
    <location>
        <begin position="471"/>
        <end position="513"/>
    </location>
</feature>
<evidence type="ECO:0008006" key="5">
    <source>
        <dbReference type="Google" id="ProtNLM"/>
    </source>
</evidence>
<gene>
    <name evidence="3" type="ORF">AMSG_10201</name>
</gene>